<feature type="domain" description="GH16" evidence="4">
    <location>
        <begin position="140"/>
        <end position="420"/>
    </location>
</feature>
<evidence type="ECO:0000259" key="4">
    <source>
        <dbReference type="PROSITE" id="PS51762"/>
    </source>
</evidence>
<feature type="compositionally biased region" description="Low complexity" evidence="2">
    <location>
        <begin position="140"/>
        <end position="150"/>
    </location>
</feature>
<organism evidence="5">
    <name type="scientific">Auxenochlorella protothecoides</name>
    <name type="common">Green microalga</name>
    <name type="synonym">Chlorella protothecoides</name>
    <dbReference type="NCBI Taxonomy" id="3075"/>
    <lineage>
        <taxon>Eukaryota</taxon>
        <taxon>Viridiplantae</taxon>
        <taxon>Chlorophyta</taxon>
        <taxon>core chlorophytes</taxon>
        <taxon>Trebouxiophyceae</taxon>
        <taxon>Chlorellales</taxon>
        <taxon>Chlorellaceae</taxon>
        <taxon>Auxenochlorella</taxon>
    </lineage>
</organism>
<dbReference type="Pfam" id="PF00722">
    <property type="entry name" value="Glyco_hydro_16"/>
    <property type="match status" value="1"/>
</dbReference>
<evidence type="ECO:0000256" key="3">
    <source>
        <dbReference type="SAM" id="Phobius"/>
    </source>
</evidence>
<dbReference type="GO" id="GO:0005975">
    <property type="term" value="P:carbohydrate metabolic process"/>
    <property type="evidence" value="ECO:0007669"/>
    <property type="project" value="InterPro"/>
</dbReference>
<evidence type="ECO:0000256" key="2">
    <source>
        <dbReference type="SAM" id="MobiDB-lite"/>
    </source>
</evidence>
<dbReference type="CDD" id="cd08023">
    <property type="entry name" value="GH16_laminarinase_like"/>
    <property type="match status" value="1"/>
</dbReference>
<dbReference type="SUPFAM" id="SSF49899">
    <property type="entry name" value="Concanavalin A-like lectins/glucanases"/>
    <property type="match status" value="1"/>
</dbReference>
<dbReference type="Gene3D" id="2.60.120.200">
    <property type="match status" value="1"/>
</dbReference>
<sequence length="420" mass="44145">GEACRSPARPTSEAATAMAQGGALPVTSVPPSGPPKICIDKTWQDETATSQFTLGIKFKLALCALGAILLVGAAVGLSVTMALKTKTNSASTSPGPPSPPAFSPPPLPPLPPGKKYSPPPPGKGSPSPFPSPGFPPPPGSSSNVVPTPSGDVPFTVPSGWTALWWEEFEGDSLDSNFWQYDVGNGNWGWGNGEEEYYTTDNVAVQNGQLQITAKRETVNGFSYTSGRINSQGLVGFCPGVADSSGKTYSTLKLEVSLQTPAPGQGQWPAFWLLPTTLTYGAWPMSGEIDVLESINAMTRATQGLHYGKGSSGAIKNTFYTKSDAGKSWSSAFNTFAVTWTSTSITFSINGNDIRTLQSSSVSADGWFTSASNKTPNAPFDVPFYMILNLALGGNWAEPVNASTPLPTTLLVDYIRLTGTN</sequence>
<dbReference type="InterPro" id="IPR000757">
    <property type="entry name" value="Beta-glucanase-like"/>
</dbReference>
<protein>
    <recommendedName>
        <fullName evidence="4">GH16 domain-containing protein</fullName>
    </recommendedName>
</protein>
<dbReference type="PROSITE" id="PS51762">
    <property type="entry name" value="GH16_2"/>
    <property type="match status" value="1"/>
</dbReference>
<evidence type="ECO:0000256" key="1">
    <source>
        <dbReference type="ARBA" id="ARBA00006865"/>
    </source>
</evidence>
<proteinExistence type="inferred from homology"/>
<dbReference type="PANTHER" id="PTHR10963">
    <property type="entry name" value="GLYCOSYL HYDROLASE-RELATED"/>
    <property type="match status" value="1"/>
</dbReference>
<keyword evidence="3" id="KW-1133">Transmembrane helix</keyword>
<name>A0A1D1ZM08_AUXPR</name>
<accession>A0A1D1ZM08</accession>
<dbReference type="EMBL" id="GDKF01010626">
    <property type="protein sequence ID" value="JAT67996.1"/>
    <property type="molecule type" value="Transcribed_RNA"/>
</dbReference>
<dbReference type="GO" id="GO:0004553">
    <property type="term" value="F:hydrolase activity, hydrolyzing O-glycosyl compounds"/>
    <property type="evidence" value="ECO:0007669"/>
    <property type="project" value="InterPro"/>
</dbReference>
<dbReference type="AlphaFoldDB" id="A0A1D1ZM08"/>
<dbReference type="PANTHER" id="PTHR10963:SF55">
    <property type="entry name" value="GLYCOSIDE HYDROLASE FAMILY 16 PROTEIN"/>
    <property type="match status" value="1"/>
</dbReference>
<comment type="similarity">
    <text evidence="1">Belongs to the glycosyl hydrolase 16 family.</text>
</comment>
<feature type="transmembrane region" description="Helical" evidence="3">
    <location>
        <begin position="60"/>
        <end position="83"/>
    </location>
</feature>
<dbReference type="InterPro" id="IPR013320">
    <property type="entry name" value="ConA-like_dom_sf"/>
</dbReference>
<keyword evidence="3" id="KW-0812">Transmembrane</keyword>
<feature type="non-terminal residue" evidence="5">
    <location>
        <position position="1"/>
    </location>
</feature>
<gene>
    <name evidence="5" type="ORF">g.36604</name>
</gene>
<feature type="region of interest" description="Disordered" evidence="2">
    <location>
        <begin position="87"/>
        <end position="150"/>
    </location>
</feature>
<reference evidence="5" key="1">
    <citation type="submission" date="2015-08" db="EMBL/GenBank/DDBJ databases">
        <authorList>
            <person name="Babu N.S."/>
            <person name="Beckwith C.J."/>
            <person name="Beseler K.G."/>
            <person name="Brison A."/>
            <person name="Carone J.V."/>
            <person name="Caskin T.P."/>
            <person name="Diamond M."/>
            <person name="Durham M.E."/>
            <person name="Foxe J.M."/>
            <person name="Go M."/>
            <person name="Henderson B.A."/>
            <person name="Jones I.B."/>
            <person name="McGettigan J.A."/>
            <person name="Micheletti S.J."/>
            <person name="Nasrallah M.E."/>
            <person name="Ortiz D."/>
            <person name="Piller C.R."/>
            <person name="Privatt S.R."/>
            <person name="Schneider S.L."/>
            <person name="Sharp S."/>
            <person name="Smith T.C."/>
            <person name="Stanton J.D."/>
            <person name="Ullery H.E."/>
            <person name="Wilson R.J."/>
            <person name="Serrano M.G."/>
            <person name="Buck G."/>
            <person name="Lee V."/>
            <person name="Wang Y."/>
            <person name="Carvalho R."/>
            <person name="Voegtly L."/>
            <person name="Shi R."/>
            <person name="Duckworth R."/>
            <person name="Johnson A."/>
            <person name="Loviza R."/>
            <person name="Walstead R."/>
            <person name="Shah Z."/>
            <person name="Kiflezghi M."/>
            <person name="Wade K."/>
            <person name="Ball S.L."/>
            <person name="Bradley K.W."/>
            <person name="Asai D.J."/>
            <person name="Bowman C.A."/>
            <person name="Russell D.A."/>
            <person name="Pope W.H."/>
            <person name="Jacobs-Sera D."/>
            <person name="Hendrix R.W."/>
            <person name="Hatfull G.F."/>
        </authorList>
    </citation>
    <scope>NUCLEOTIDE SEQUENCE</scope>
</reference>
<evidence type="ECO:0000313" key="5">
    <source>
        <dbReference type="EMBL" id="JAT67996.1"/>
    </source>
</evidence>
<dbReference type="InterPro" id="IPR050546">
    <property type="entry name" value="Glycosyl_Hydrlase_16"/>
</dbReference>
<keyword evidence="3" id="KW-0472">Membrane</keyword>
<feature type="compositionally biased region" description="Pro residues" evidence="2">
    <location>
        <begin position="94"/>
        <end position="139"/>
    </location>
</feature>